<keyword evidence="3" id="KW-0028">Amino-acid biosynthesis</keyword>
<dbReference type="EC" id="2.4.2.18" evidence="2"/>
<dbReference type="GO" id="GO:0004048">
    <property type="term" value="F:anthranilate phosphoribosyltransferase activity"/>
    <property type="evidence" value="ECO:0007669"/>
    <property type="project" value="UniProtKB-EC"/>
</dbReference>
<evidence type="ECO:0000256" key="8">
    <source>
        <dbReference type="ARBA" id="ARBA00061500"/>
    </source>
</evidence>
<dbReference type="EMBL" id="JADGJQ010000007">
    <property type="protein sequence ID" value="KAJ3183004.1"/>
    <property type="molecule type" value="Genomic_DNA"/>
</dbReference>
<comment type="pathway">
    <text evidence="1">Amino-acid biosynthesis; L-tryptophan biosynthesis; L-tryptophan from chorismate: step 2/5.</text>
</comment>
<dbReference type="Gene3D" id="1.20.970.10">
    <property type="entry name" value="Transferase, Pyrimidine Nucleoside Phosphorylase, Chain C"/>
    <property type="match status" value="1"/>
</dbReference>
<sequence>MAATTTVPFANYLKLLTNDPSTFTAPHAHAAAQDIMHGRATQAQIGAFLMLLKSSRLETEPAIIAAVASAMREAALPIHFPNSGNAPASAPAPVVDIVGTGGDGLDTFNVSTAAGIVAAGAGCRVAKHGNRASSSACGSADVLEALHCRLTSITPESVPKIIADTRFCFLFSQTFHPAMKNVASARKELGVRTIFNLLGPLSSPALPKRMIVGVYTQALGPLMAEALRISGVERAWVVCGAMGLDEIAPEGKTDVWSLEPNGEVTAGIVTPSDFGLLAHPLSDVVGGLPAHNAETMLDLVNGRLPAGHPVLDFVLLNAGALLYVAGKANTLPEAAQMARRAIEDGTAKRALEGFRAASQELMDQAVPPSVTTAPTTSS</sequence>
<comment type="similarity">
    <text evidence="8">Belongs to the anthranilate phosphoribosyltransferase family.</text>
</comment>
<gene>
    <name evidence="12" type="primary">TRP4</name>
    <name evidence="12" type="ORF">HDU87_007426</name>
</gene>
<accession>A0AAD5XTL6</accession>
<keyword evidence="6" id="KW-0822">Tryptophan biosynthesis</keyword>
<dbReference type="Gene3D" id="3.40.1030.10">
    <property type="entry name" value="Nucleoside phosphorylase/phosphoribosyltransferase catalytic domain"/>
    <property type="match status" value="1"/>
</dbReference>
<evidence type="ECO:0000256" key="2">
    <source>
        <dbReference type="ARBA" id="ARBA00011948"/>
    </source>
</evidence>
<dbReference type="InterPro" id="IPR036320">
    <property type="entry name" value="Glycosyl_Trfase_fam3_N_dom_sf"/>
</dbReference>
<keyword evidence="5" id="KW-0808">Transferase</keyword>
<evidence type="ECO:0000256" key="9">
    <source>
        <dbReference type="ARBA" id="ARBA00071401"/>
    </source>
</evidence>
<dbReference type="GO" id="GO:0000162">
    <property type="term" value="P:L-tryptophan biosynthetic process"/>
    <property type="evidence" value="ECO:0007669"/>
    <property type="project" value="UniProtKB-KW"/>
</dbReference>
<dbReference type="FunFam" id="3.40.1030.10:FF:000002">
    <property type="entry name" value="Anthranilate phosphoribosyltransferase"/>
    <property type="match status" value="1"/>
</dbReference>
<feature type="domain" description="Glycosyl transferase family 3" evidence="10">
    <location>
        <begin position="93"/>
        <end position="347"/>
    </location>
</feature>
<evidence type="ECO:0000256" key="6">
    <source>
        <dbReference type="ARBA" id="ARBA00022822"/>
    </source>
</evidence>
<evidence type="ECO:0000313" key="13">
    <source>
        <dbReference type="Proteomes" id="UP001212152"/>
    </source>
</evidence>
<evidence type="ECO:0000256" key="1">
    <source>
        <dbReference type="ARBA" id="ARBA00004907"/>
    </source>
</evidence>
<evidence type="ECO:0000256" key="5">
    <source>
        <dbReference type="ARBA" id="ARBA00022679"/>
    </source>
</evidence>
<evidence type="ECO:0000256" key="3">
    <source>
        <dbReference type="ARBA" id="ARBA00022605"/>
    </source>
</evidence>
<dbReference type="PANTHER" id="PTHR43285:SF2">
    <property type="entry name" value="ANTHRANILATE PHOSPHORIBOSYLTRANSFERASE"/>
    <property type="match status" value="1"/>
</dbReference>
<keyword evidence="4 12" id="KW-0328">Glycosyltransferase</keyword>
<dbReference type="AlphaFoldDB" id="A0AAD5XTL6"/>
<protein>
    <recommendedName>
        <fullName evidence="9">Anthranilate phosphoribosyltransferase</fullName>
        <ecNumber evidence="2">2.4.2.18</ecNumber>
    </recommendedName>
</protein>
<dbReference type="PANTHER" id="PTHR43285">
    <property type="entry name" value="ANTHRANILATE PHOSPHORIBOSYLTRANSFERASE"/>
    <property type="match status" value="1"/>
</dbReference>
<dbReference type="Pfam" id="PF02885">
    <property type="entry name" value="Glycos_trans_3N"/>
    <property type="match status" value="1"/>
</dbReference>
<evidence type="ECO:0000259" key="11">
    <source>
        <dbReference type="Pfam" id="PF02885"/>
    </source>
</evidence>
<dbReference type="Proteomes" id="UP001212152">
    <property type="component" value="Unassembled WGS sequence"/>
</dbReference>
<dbReference type="SUPFAM" id="SSF52418">
    <property type="entry name" value="Nucleoside phosphorylase/phosphoribosyltransferase catalytic domain"/>
    <property type="match status" value="1"/>
</dbReference>
<evidence type="ECO:0000259" key="10">
    <source>
        <dbReference type="Pfam" id="PF00591"/>
    </source>
</evidence>
<dbReference type="NCBIfam" id="TIGR01245">
    <property type="entry name" value="trpD"/>
    <property type="match status" value="1"/>
</dbReference>
<dbReference type="InterPro" id="IPR005940">
    <property type="entry name" value="Anthranilate_Pribosyl_Tfrase"/>
</dbReference>
<comment type="caution">
    <text evidence="12">The sequence shown here is derived from an EMBL/GenBank/DDBJ whole genome shotgun (WGS) entry which is preliminary data.</text>
</comment>
<name>A0AAD5XTL6_9FUNG</name>
<dbReference type="SUPFAM" id="SSF47648">
    <property type="entry name" value="Nucleoside phosphorylase/phosphoribosyltransferase N-terminal domain"/>
    <property type="match status" value="1"/>
</dbReference>
<keyword evidence="7" id="KW-0057">Aromatic amino acid biosynthesis</keyword>
<proteinExistence type="inferred from homology"/>
<feature type="domain" description="Glycosyl transferase family 3 N-terminal" evidence="11">
    <location>
        <begin position="13"/>
        <end position="75"/>
    </location>
</feature>
<keyword evidence="13" id="KW-1185">Reference proteome</keyword>
<dbReference type="GO" id="GO:0005829">
    <property type="term" value="C:cytosol"/>
    <property type="evidence" value="ECO:0007669"/>
    <property type="project" value="TreeGrafter"/>
</dbReference>
<dbReference type="InterPro" id="IPR017459">
    <property type="entry name" value="Glycosyl_Trfase_fam3_N_dom"/>
</dbReference>
<organism evidence="12 13">
    <name type="scientific">Geranomyces variabilis</name>
    <dbReference type="NCBI Taxonomy" id="109894"/>
    <lineage>
        <taxon>Eukaryota</taxon>
        <taxon>Fungi</taxon>
        <taxon>Fungi incertae sedis</taxon>
        <taxon>Chytridiomycota</taxon>
        <taxon>Chytridiomycota incertae sedis</taxon>
        <taxon>Chytridiomycetes</taxon>
        <taxon>Spizellomycetales</taxon>
        <taxon>Powellomycetaceae</taxon>
        <taxon>Geranomyces</taxon>
    </lineage>
</organism>
<dbReference type="InterPro" id="IPR000312">
    <property type="entry name" value="Glycosyl_Trfase_fam3"/>
</dbReference>
<reference evidence="12" key="1">
    <citation type="submission" date="2020-05" db="EMBL/GenBank/DDBJ databases">
        <title>Phylogenomic resolution of chytrid fungi.</title>
        <authorList>
            <person name="Stajich J.E."/>
            <person name="Amses K."/>
            <person name="Simmons R."/>
            <person name="Seto K."/>
            <person name="Myers J."/>
            <person name="Bonds A."/>
            <person name="Quandt C.A."/>
            <person name="Barry K."/>
            <person name="Liu P."/>
            <person name="Grigoriev I."/>
            <person name="Longcore J.E."/>
            <person name="James T.Y."/>
        </authorList>
    </citation>
    <scope>NUCLEOTIDE SEQUENCE</scope>
    <source>
        <strain evidence="12">JEL0379</strain>
    </source>
</reference>
<evidence type="ECO:0000256" key="4">
    <source>
        <dbReference type="ARBA" id="ARBA00022676"/>
    </source>
</evidence>
<dbReference type="InterPro" id="IPR035902">
    <property type="entry name" value="Nuc_phospho_transferase"/>
</dbReference>
<dbReference type="Pfam" id="PF00591">
    <property type="entry name" value="Glycos_transf_3"/>
    <property type="match status" value="1"/>
</dbReference>
<evidence type="ECO:0000313" key="12">
    <source>
        <dbReference type="EMBL" id="KAJ3183004.1"/>
    </source>
</evidence>
<evidence type="ECO:0000256" key="7">
    <source>
        <dbReference type="ARBA" id="ARBA00023141"/>
    </source>
</evidence>
<dbReference type="HAMAP" id="MF_00211">
    <property type="entry name" value="TrpD"/>
    <property type="match status" value="1"/>
</dbReference>